<organism evidence="2 3">
    <name type="scientific">Salinisphaera japonica YTM-1</name>
    <dbReference type="NCBI Taxonomy" id="1209778"/>
    <lineage>
        <taxon>Bacteria</taxon>
        <taxon>Pseudomonadati</taxon>
        <taxon>Pseudomonadota</taxon>
        <taxon>Gammaproteobacteria</taxon>
        <taxon>Salinisphaerales</taxon>
        <taxon>Salinisphaeraceae</taxon>
        <taxon>Salinisphaera</taxon>
    </lineage>
</organism>
<keyword evidence="3" id="KW-1185">Reference proteome</keyword>
<dbReference type="InterPro" id="IPR007475">
    <property type="entry name" value="UbiK"/>
</dbReference>
<dbReference type="PANTHER" id="PTHR38040">
    <property type="entry name" value="UBIQUINONE BIOSYNTHESIS ACCESSORY FACTOR UBIK"/>
    <property type="match status" value="1"/>
</dbReference>
<keyword evidence="1" id="KW-0963">Cytoplasm</keyword>
<dbReference type="UniPathway" id="UPA00232"/>
<protein>
    <recommendedName>
        <fullName evidence="1">Ubiquinone biosynthesis accessory factor UbiK</fullName>
    </recommendedName>
</protein>
<dbReference type="RefSeq" id="WP_123657122.1">
    <property type="nucleotide sequence ID" value="NZ_AYKG01000005.1"/>
</dbReference>
<dbReference type="GO" id="GO:0005829">
    <property type="term" value="C:cytosol"/>
    <property type="evidence" value="ECO:0007669"/>
    <property type="project" value="TreeGrafter"/>
</dbReference>
<sequence>MRSLEDMAARLANALPPQVGPMREELKANFKAVLQSQLAELDLVPREEFEATRDSLVHARARLGELEARLDALEAPKEND</sequence>
<reference evidence="2 3" key="1">
    <citation type="submission" date="2013-10" db="EMBL/GenBank/DDBJ databases">
        <title>Salinisphaera japonica YTM-1 Genome Sequencing.</title>
        <authorList>
            <person name="Lai Q."/>
            <person name="Li C."/>
            <person name="Shao Z."/>
        </authorList>
    </citation>
    <scope>NUCLEOTIDE SEQUENCE [LARGE SCALE GENOMIC DNA]</scope>
    <source>
        <strain evidence="2 3">YTM-1</strain>
    </source>
</reference>
<dbReference type="AlphaFoldDB" id="A0A423Q0A9"/>
<evidence type="ECO:0000256" key="1">
    <source>
        <dbReference type="HAMAP-Rule" id="MF_02216"/>
    </source>
</evidence>
<keyword evidence="1" id="KW-0831">Ubiquinone biosynthesis</keyword>
<dbReference type="OrthoDB" id="5297354at2"/>
<gene>
    <name evidence="1" type="primary">ubiK</name>
    <name evidence="2" type="ORF">SAJA_02805</name>
</gene>
<comment type="pathway">
    <text evidence="1">Cofactor biosynthesis; ubiquinone biosynthesis.</text>
</comment>
<dbReference type="InParanoid" id="A0A423Q0A9"/>
<evidence type="ECO:0000313" key="3">
    <source>
        <dbReference type="Proteomes" id="UP000285310"/>
    </source>
</evidence>
<dbReference type="EMBL" id="AYKG01000005">
    <property type="protein sequence ID" value="ROO31426.1"/>
    <property type="molecule type" value="Genomic_DNA"/>
</dbReference>
<name>A0A423Q0A9_9GAMM</name>
<dbReference type="Proteomes" id="UP000285310">
    <property type="component" value="Unassembled WGS sequence"/>
</dbReference>
<dbReference type="FunCoup" id="A0A423Q0A9">
    <property type="interactions" value="47"/>
</dbReference>
<proteinExistence type="inferred from homology"/>
<accession>A0A423Q0A9</accession>
<dbReference type="GO" id="GO:0006744">
    <property type="term" value="P:ubiquinone biosynthetic process"/>
    <property type="evidence" value="ECO:0007669"/>
    <property type="project" value="UniProtKB-UniRule"/>
</dbReference>
<dbReference type="Pfam" id="PF04380">
    <property type="entry name" value="BMFP"/>
    <property type="match status" value="1"/>
</dbReference>
<comment type="function">
    <text evidence="1">Required for efficient ubiquinone (coenzyme Q) biosynthesis. UbiK is probably an accessory factor of Ubi enzymes and facilitates ubiquinone biosynthesis by acting as an assembly factor, a targeting factor, or both.</text>
</comment>
<evidence type="ECO:0000313" key="2">
    <source>
        <dbReference type="EMBL" id="ROO31426.1"/>
    </source>
</evidence>
<comment type="subcellular location">
    <subcellularLocation>
        <location evidence="1">Cytoplasm</location>
    </subcellularLocation>
</comment>
<comment type="similarity">
    <text evidence="1">Belongs to the UbiK family.</text>
</comment>
<comment type="caution">
    <text evidence="2">The sequence shown here is derived from an EMBL/GenBank/DDBJ whole genome shotgun (WGS) entry which is preliminary data.</text>
</comment>
<dbReference type="HAMAP" id="MF_02216">
    <property type="entry name" value="UbiK"/>
    <property type="match status" value="1"/>
</dbReference>
<dbReference type="PANTHER" id="PTHR38040:SF1">
    <property type="entry name" value="UBIQUINONE BIOSYNTHESIS ACCESSORY FACTOR UBIK"/>
    <property type="match status" value="1"/>
</dbReference>